<dbReference type="InterPro" id="IPR010893">
    <property type="entry name" value="NiFe-hyd_mat_HyaE"/>
</dbReference>
<keyword evidence="2" id="KW-1185">Reference proteome</keyword>
<comment type="caution">
    <text evidence="1">The sequence shown here is derived from an EMBL/GenBank/DDBJ whole genome shotgun (WGS) entry which is preliminary data.</text>
</comment>
<dbReference type="EMBL" id="JAHUZE010000004">
    <property type="protein sequence ID" value="MBV7380776.1"/>
    <property type="molecule type" value="Genomic_DNA"/>
</dbReference>
<sequence length="142" mass="15867">MTQLTTLDKSEGPCGHPLVDRLVETEGYPLLTTPADAEGFISTEGVHVVFLPGDAQRNLETPDVAVVLPELRMTFQGAFDCAVATGEAETWVRETIEFHRTPNLVFFRDGYFLSTLPKVRDWNDYMKRIPQILAMPTPQTVA</sequence>
<dbReference type="Proteomes" id="UP000756530">
    <property type="component" value="Unassembled WGS sequence"/>
</dbReference>
<evidence type="ECO:0000313" key="1">
    <source>
        <dbReference type="EMBL" id="MBV7380776.1"/>
    </source>
</evidence>
<organism evidence="1 2">
    <name type="scientific">Maritimibacter dapengensis</name>
    <dbReference type="NCBI Taxonomy" id="2836868"/>
    <lineage>
        <taxon>Bacteria</taxon>
        <taxon>Pseudomonadati</taxon>
        <taxon>Pseudomonadota</taxon>
        <taxon>Alphaproteobacteria</taxon>
        <taxon>Rhodobacterales</taxon>
        <taxon>Roseobacteraceae</taxon>
        <taxon>Maritimibacter</taxon>
    </lineage>
</organism>
<accession>A0ABS6T817</accession>
<evidence type="ECO:0000313" key="2">
    <source>
        <dbReference type="Proteomes" id="UP000756530"/>
    </source>
</evidence>
<gene>
    <name evidence="1" type="ORF">KJP28_17760</name>
</gene>
<dbReference type="RefSeq" id="WP_218393961.1">
    <property type="nucleotide sequence ID" value="NZ_JAHUZE010000004.1"/>
</dbReference>
<protein>
    <submittedName>
        <fullName evidence="1">Hydrogenase accessory protein</fullName>
    </submittedName>
</protein>
<name>A0ABS6T817_9RHOB</name>
<proteinExistence type="predicted"/>
<dbReference type="Pfam" id="PF07449">
    <property type="entry name" value="HyaE"/>
    <property type="match status" value="1"/>
</dbReference>
<reference evidence="1 2" key="1">
    <citation type="submission" date="2021-05" db="EMBL/GenBank/DDBJ databases">
        <title>Culturable bacteria isolated from Daya Bay.</title>
        <authorList>
            <person name="Zheng W."/>
            <person name="Yu S."/>
            <person name="Huang Y."/>
        </authorList>
    </citation>
    <scope>NUCLEOTIDE SEQUENCE [LARGE SCALE GENOMIC DNA]</scope>
    <source>
        <strain evidence="1 2">DP4N28-5</strain>
    </source>
</reference>
<dbReference type="CDD" id="cd02965">
    <property type="entry name" value="HyaE"/>
    <property type="match status" value="1"/>
</dbReference>